<dbReference type="GO" id="GO:0006753">
    <property type="term" value="P:nucleoside phosphate metabolic process"/>
    <property type="evidence" value="ECO:0007669"/>
    <property type="project" value="TreeGrafter"/>
</dbReference>
<evidence type="ECO:0000256" key="3">
    <source>
        <dbReference type="ARBA" id="ARBA00007275"/>
    </source>
</evidence>
<comment type="caution">
    <text evidence="12">The sequence shown here is derived from an EMBL/GenBank/DDBJ whole genome shotgun (WGS) entry which is preliminary data.</text>
</comment>
<evidence type="ECO:0000256" key="5">
    <source>
        <dbReference type="ARBA" id="ARBA00016377"/>
    </source>
</evidence>
<evidence type="ECO:0000256" key="4">
    <source>
        <dbReference type="ARBA" id="ARBA00011738"/>
    </source>
</evidence>
<dbReference type="GO" id="GO:0016818">
    <property type="term" value="F:hydrolase activity, acting on acid anhydrides, in phosphorus-containing anhydrides"/>
    <property type="evidence" value="ECO:0007669"/>
    <property type="project" value="InterPro"/>
</dbReference>
<name>A0A0D0KM64_AGRTU</name>
<organism evidence="12 13">
    <name type="scientific">Agrobacterium tumefaciens</name>
    <dbReference type="NCBI Taxonomy" id="358"/>
    <lineage>
        <taxon>Bacteria</taxon>
        <taxon>Pseudomonadati</taxon>
        <taxon>Pseudomonadota</taxon>
        <taxon>Alphaproteobacteria</taxon>
        <taxon>Hyphomicrobiales</taxon>
        <taxon>Rhizobiaceae</taxon>
        <taxon>Rhizobium/Agrobacterium group</taxon>
        <taxon>Agrobacterium</taxon>
        <taxon>Agrobacterium tumefaciens complex</taxon>
    </lineage>
</organism>
<comment type="catalytic activity">
    <reaction evidence="1">
        <text>GDP-alpha-D-mannose + H2O = alpha-D-mannose 1-phosphate + GMP + 2 H(+)</text>
        <dbReference type="Rhea" id="RHEA:27978"/>
        <dbReference type="ChEBI" id="CHEBI:15377"/>
        <dbReference type="ChEBI" id="CHEBI:15378"/>
        <dbReference type="ChEBI" id="CHEBI:57527"/>
        <dbReference type="ChEBI" id="CHEBI:58115"/>
        <dbReference type="ChEBI" id="CHEBI:58409"/>
    </reaction>
</comment>
<dbReference type="InterPro" id="IPR000086">
    <property type="entry name" value="NUDIX_hydrolase_dom"/>
</dbReference>
<keyword evidence="9" id="KW-0479">Metal-binding</keyword>
<feature type="binding site" evidence="9">
    <location>
        <position position="154"/>
    </location>
    <ligand>
        <name>Mg(2+)</name>
        <dbReference type="ChEBI" id="CHEBI:18420"/>
        <label>1</label>
    </ligand>
</feature>
<dbReference type="AlphaFoldDB" id="A0A0D0KM64"/>
<evidence type="ECO:0000256" key="7">
    <source>
        <dbReference type="ARBA" id="ARBA00032162"/>
    </source>
</evidence>
<evidence type="ECO:0000313" key="13">
    <source>
        <dbReference type="Proteomes" id="UP000035017"/>
    </source>
</evidence>
<dbReference type="PANTHER" id="PTHR11839">
    <property type="entry name" value="UDP/ADP-SUGAR PYROPHOSPHATASE"/>
    <property type="match status" value="1"/>
</dbReference>
<dbReference type="Proteomes" id="UP000035017">
    <property type="component" value="Unassembled WGS sequence"/>
</dbReference>
<dbReference type="EMBL" id="JXQV01000017">
    <property type="protein sequence ID" value="KIQ00641.1"/>
    <property type="molecule type" value="Genomic_DNA"/>
</dbReference>
<gene>
    <name evidence="12" type="ORF">RU07_16875</name>
</gene>
<evidence type="ECO:0000256" key="9">
    <source>
        <dbReference type="PIRSR" id="PIRSR604385-2"/>
    </source>
</evidence>
<dbReference type="PANTHER" id="PTHR11839:SF18">
    <property type="entry name" value="NUDIX HYDROLASE DOMAIN-CONTAINING PROTEIN"/>
    <property type="match status" value="1"/>
</dbReference>
<accession>A0A0D0KM64</accession>
<dbReference type="CDD" id="cd24157">
    <property type="entry name" value="NUDIX_GDPMK"/>
    <property type="match status" value="1"/>
</dbReference>
<comment type="similarity">
    <text evidence="3">Belongs to the Nudix hydrolase family. NudK subfamily.</text>
</comment>
<dbReference type="InterPro" id="IPR004385">
    <property type="entry name" value="NDP_pyrophosphatase"/>
</dbReference>
<feature type="binding site" evidence="9">
    <location>
        <position position="105"/>
    </location>
    <ligand>
        <name>Mg(2+)</name>
        <dbReference type="ChEBI" id="CHEBI:18420"/>
        <label>1</label>
    </ligand>
</feature>
<dbReference type="InterPro" id="IPR015797">
    <property type="entry name" value="NUDIX_hydrolase-like_dom_sf"/>
</dbReference>
<dbReference type="Gene3D" id="3.90.79.10">
    <property type="entry name" value="Nucleoside Triphosphate Pyrophosphohydrolase"/>
    <property type="match status" value="1"/>
</dbReference>
<evidence type="ECO:0000259" key="11">
    <source>
        <dbReference type="PROSITE" id="PS51462"/>
    </source>
</evidence>
<sequence>MSIADRVRVENETLLSDDWYTLKKTVFSFRRSDGTWQKQSRETYDRGNGAVILLYSLDSRNVILTRQFRFPAFVNGHDDLLIEAPAGLLDNADPEARIRAEAEEETGFRIRDVRQVFDAFMSPGSVTERLFFVVGQYDGCDRVSEGGGNIDEGEDISVLEVTIDEAMKMVKAGEIRDGKTIMLLQHAALYLFSSDPTNKDAR</sequence>
<comment type="cofactor">
    <cofactor evidence="2 9">
        <name>Mg(2+)</name>
        <dbReference type="ChEBI" id="CHEBI:18420"/>
    </cofactor>
</comment>
<comment type="subunit">
    <text evidence="4">Homodimer.</text>
</comment>
<dbReference type="NCBIfam" id="TIGR00052">
    <property type="entry name" value="nudix-type nucleoside diphosphatase, YffH/AdpP family"/>
    <property type="match status" value="1"/>
</dbReference>
<evidence type="ECO:0000256" key="2">
    <source>
        <dbReference type="ARBA" id="ARBA00001946"/>
    </source>
</evidence>
<keyword evidence="6" id="KW-0378">Hydrolase</keyword>
<dbReference type="GO" id="GO:0019693">
    <property type="term" value="P:ribose phosphate metabolic process"/>
    <property type="evidence" value="ECO:0007669"/>
    <property type="project" value="TreeGrafter"/>
</dbReference>
<evidence type="ECO:0000256" key="6">
    <source>
        <dbReference type="ARBA" id="ARBA00022801"/>
    </source>
</evidence>
<dbReference type="GO" id="GO:0005829">
    <property type="term" value="C:cytosol"/>
    <property type="evidence" value="ECO:0007669"/>
    <property type="project" value="TreeGrafter"/>
</dbReference>
<dbReference type="OrthoDB" id="5292471at2"/>
<dbReference type="PROSITE" id="PS51462">
    <property type="entry name" value="NUDIX"/>
    <property type="match status" value="1"/>
</dbReference>
<keyword evidence="9" id="KW-0460">Magnesium</keyword>
<feature type="binding site" evidence="9">
    <location>
        <position position="86"/>
    </location>
    <ligand>
        <name>Mg(2+)</name>
        <dbReference type="ChEBI" id="CHEBI:18420"/>
        <label>1</label>
    </ligand>
</feature>
<proteinExistence type="inferred from homology"/>
<feature type="short sequence motif" description="Nudix box" evidence="10">
    <location>
        <begin position="87"/>
        <end position="108"/>
    </location>
</feature>
<dbReference type="SUPFAM" id="SSF55811">
    <property type="entry name" value="Nudix"/>
    <property type="match status" value="1"/>
</dbReference>
<evidence type="ECO:0000256" key="8">
    <source>
        <dbReference type="ARBA" id="ARBA00032272"/>
    </source>
</evidence>
<feature type="domain" description="Nudix hydrolase" evidence="11">
    <location>
        <begin position="43"/>
        <end position="183"/>
    </location>
</feature>
<evidence type="ECO:0000256" key="1">
    <source>
        <dbReference type="ARBA" id="ARBA00000847"/>
    </source>
</evidence>
<evidence type="ECO:0000313" key="12">
    <source>
        <dbReference type="EMBL" id="KIQ00641.1"/>
    </source>
</evidence>
<protein>
    <recommendedName>
        <fullName evidence="5">GDP-mannose pyrophosphatase</fullName>
    </recommendedName>
    <alternativeName>
        <fullName evidence="7">GDP-mannose hydrolase</fullName>
    </alternativeName>
    <alternativeName>
        <fullName evidence="8">GDPMK</fullName>
    </alternativeName>
</protein>
<dbReference type="GO" id="GO:0046872">
    <property type="term" value="F:metal ion binding"/>
    <property type="evidence" value="ECO:0007669"/>
    <property type="project" value="UniProtKB-KW"/>
</dbReference>
<feature type="binding site" evidence="9">
    <location>
        <position position="101"/>
    </location>
    <ligand>
        <name>Mg(2+)</name>
        <dbReference type="ChEBI" id="CHEBI:18420"/>
        <label>1</label>
    </ligand>
</feature>
<evidence type="ECO:0000256" key="10">
    <source>
        <dbReference type="PIRSR" id="PIRSR604385-3"/>
    </source>
</evidence>
<reference evidence="12 13" key="1">
    <citation type="submission" date="2014-12" db="EMBL/GenBank/DDBJ databases">
        <title>16Stimator: statistical estimation of ribosomal gene copy numbers from draft genome assemblies.</title>
        <authorList>
            <person name="Perisin M.A."/>
            <person name="Vetter M."/>
            <person name="Gilbert J.A."/>
            <person name="Bergelson J."/>
        </authorList>
    </citation>
    <scope>NUCLEOTIDE SEQUENCE [LARGE SCALE GENOMIC DNA]</scope>
    <source>
        <strain evidence="12 13">MEJ076</strain>
    </source>
</reference>